<name>A0A7G5MY56_9FIRM</name>
<evidence type="ECO:0000313" key="1">
    <source>
        <dbReference type="EMBL" id="QMW79549.1"/>
    </source>
</evidence>
<evidence type="ECO:0000313" key="2">
    <source>
        <dbReference type="Proteomes" id="UP000515789"/>
    </source>
</evidence>
<dbReference type="RefSeq" id="WP_182557243.1">
    <property type="nucleotide sequence ID" value="NZ_CP039126.1"/>
</dbReference>
<organism evidence="1 2">
    <name type="scientific">Blautia producta</name>
    <dbReference type="NCBI Taxonomy" id="33035"/>
    <lineage>
        <taxon>Bacteria</taxon>
        <taxon>Bacillati</taxon>
        <taxon>Bacillota</taxon>
        <taxon>Clostridia</taxon>
        <taxon>Lachnospirales</taxon>
        <taxon>Lachnospiraceae</taxon>
        <taxon>Blautia</taxon>
    </lineage>
</organism>
<proteinExistence type="predicted"/>
<protein>
    <submittedName>
        <fullName evidence="1">Uncharacterized protein</fullName>
    </submittedName>
</protein>
<dbReference type="Proteomes" id="UP000515789">
    <property type="component" value="Chromosome"/>
</dbReference>
<dbReference type="EMBL" id="CP039126">
    <property type="protein sequence ID" value="QMW79549.1"/>
    <property type="molecule type" value="Genomic_DNA"/>
</dbReference>
<gene>
    <name evidence="1" type="ORF">E5259_19125</name>
</gene>
<dbReference type="AlphaFoldDB" id="A0A7G5MY56"/>
<reference evidence="1 2" key="1">
    <citation type="submission" date="2019-04" db="EMBL/GenBank/DDBJ databases">
        <authorList>
            <person name="Schori C."/>
            <person name="Ahrens C."/>
        </authorList>
    </citation>
    <scope>NUCLEOTIDE SEQUENCE [LARGE SCALE GENOMIC DNA]</scope>
    <source>
        <strain evidence="1 2">DSM 2950</strain>
    </source>
</reference>
<accession>A0A7G5MY56</accession>
<sequence>MKYAKRICKRKIEQDQGNIDLTGVLEGVTIQVINNTNVDGTPLRETMADYTIRKKSERDNGELGRQEVRDVSKMKNYEISFNGDTGGNHGVFLYDIPDITQAKAQLQFI</sequence>